<sequence>MIGSGNGFGSGSHSAPMAEINTTPLVDVMLVLLVIFIITAPLLTHAVRIDLPQASSQPLPEKPESFTISIDNAGQIYWNDTPLVEGELVLKLEQASKKEPQPDINLRADKETRYEVIAKVMADAKNAGVQKLGFVSEPAAN</sequence>
<gene>
    <name evidence="14" type="ordered locus">Msip34_1759</name>
</gene>
<evidence type="ECO:0000256" key="6">
    <source>
        <dbReference type="ARBA" id="ARBA00022475"/>
    </source>
</evidence>
<dbReference type="GO" id="GO:0015031">
    <property type="term" value="P:protein transport"/>
    <property type="evidence" value="ECO:0007669"/>
    <property type="project" value="UniProtKB-KW"/>
</dbReference>
<dbReference type="Pfam" id="PF02472">
    <property type="entry name" value="ExbD"/>
    <property type="match status" value="1"/>
</dbReference>
<name>C6X6L1_METGS</name>
<keyword evidence="6" id="KW-1003">Cell membrane</keyword>
<comment type="similarity">
    <text evidence="3 12">Belongs to the ExbD/TolR family.</text>
</comment>
<evidence type="ECO:0000256" key="1">
    <source>
        <dbReference type="ARBA" id="ARBA00003540"/>
    </source>
</evidence>
<dbReference type="OrthoDB" id="9798629at2"/>
<evidence type="ECO:0000256" key="4">
    <source>
        <dbReference type="ARBA" id="ARBA00011471"/>
    </source>
</evidence>
<keyword evidence="5 12" id="KW-0813">Transport</keyword>
<accession>C6X6L1</accession>
<evidence type="ECO:0000313" key="15">
    <source>
        <dbReference type="Proteomes" id="UP000002743"/>
    </source>
</evidence>
<dbReference type="Gene3D" id="3.30.420.270">
    <property type="match status" value="1"/>
</dbReference>
<evidence type="ECO:0000256" key="5">
    <source>
        <dbReference type="ARBA" id="ARBA00022448"/>
    </source>
</evidence>
<comment type="function">
    <text evidence="1">Involved in the TonB-dependent energy-dependent transport of various receptor-bound substrates.</text>
</comment>
<evidence type="ECO:0000256" key="2">
    <source>
        <dbReference type="ARBA" id="ARBA00004249"/>
    </source>
</evidence>
<keyword evidence="9 12" id="KW-0653">Protein transport</keyword>
<evidence type="ECO:0000256" key="12">
    <source>
        <dbReference type="RuleBase" id="RU003879"/>
    </source>
</evidence>
<evidence type="ECO:0000256" key="7">
    <source>
        <dbReference type="ARBA" id="ARBA00022519"/>
    </source>
</evidence>
<protein>
    <submittedName>
        <fullName evidence="14">Biopolymer transport protein ExbD/TolR</fullName>
    </submittedName>
</protein>
<dbReference type="Proteomes" id="UP000002743">
    <property type="component" value="Chromosome"/>
</dbReference>
<organism evidence="14 15">
    <name type="scientific">Methylovorus glucosotrophus (strain SIP3-4)</name>
    <dbReference type="NCBI Taxonomy" id="582744"/>
    <lineage>
        <taxon>Bacteria</taxon>
        <taxon>Pseudomonadati</taxon>
        <taxon>Pseudomonadota</taxon>
        <taxon>Betaproteobacteria</taxon>
        <taxon>Nitrosomonadales</taxon>
        <taxon>Methylophilaceae</taxon>
        <taxon>Methylovorus</taxon>
    </lineage>
</organism>
<keyword evidence="8 12" id="KW-0812">Transmembrane</keyword>
<dbReference type="InterPro" id="IPR003400">
    <property type="entry name" value="ExbD"/>
</dbReference>
<evidence type="ECO:0000256" key="13">
    <source>
        <dbReference type="SAM" id="Phobius"/>
    </source>
</evidence>
<dbReference type="HOGENOM" id="CLU_085305_1_1_4"/>
<keyword evidence="15" id="KW-1185">Reference proteome</keyword>
<evidence type="ECO:0000256" key="10">
    <source>
        <dbReference type="ARBA" id="ARBA00022989"/>
    </source>
</evidence>
<dbReference type="RefSeq" id="WP_015830400.1">
    <property type="nucleotide sequence ID" value="NC_012969.1"/>
</dbReference>
<dbReference type="AlphaFoldDB" id="C6X6L1"/>
<evidence type="ECO:0000256" key="11">
    <source>
        <dbReference type="ARBA" id="ARBA00023136"/>
    </source>
</evidence>
<comment type="subcellular location">
    <subcellularLocation>
        <location evidence="2">Cell inner membrane</location>
        <topology evidence="2">Single-pass type II membrane protein</topology>
    </subcellularLocation>
    <subcellularLocation>
        <location evidence="12">Cell membrane</location>
        <topology evidence="12">Single-pass type II membrane protein</topology>
    </subcellularLocation>
</comment>
<dbReference type="KEGG" id="mei:Msip34_1759"/>
<keyword evidence="10 13" id="KW-1133">Transmembrane helix</keyword>
<dbReference type="EMBL" id="CP001674">
    <property type="protein sequence ID" value="ACT51004.1"/>
    <property type="molecule type" value="Genomic_DNA"/>
</dbReference>
<evidence type="ECO:0000256" key="8">
    <source>
        <dbReference type="ARBA" id="ARBA00022692"/>
    </source>
</evidence>
<evidence type="ECO:0000256" key="9">
    <source>
        <dbReference type="ARBA" id="ARBA00022927"/>
    </source>
</evidence>
<dbReference type="GO" id="GO:0005886">
    <property type="term" value="C:plasma membrane"/>
    <property type="evidence" value="ECO:0007669"/>
    <property type="project" value="UniProtKB-SubCell"/>
</dbReference>
<evidence type="ECO:0000313" key="14">
    <source>
        <dbReference type="EMBL" id="ACT51004.1"/>
    </source>
</evidence>
<keyword evidence="7" id="KW-0997">Cell inner membrane</keyword>
<dbReference type="PANTHER" id="PTHR30558">
    <property type="entry name" value="EXBD MEMBRANE COMPONENT OF PMF-DRIVEN MACROMOLECULE IMPORT SYSTEM"/>
    <property type="match status" value="1"/>
</dbReference>
<reference evidence="14 15" key="2">
    <citation type="journal article" date="2011" name="J. Bacteriol.">
        <title>Genomes of three methylotrophs from a single niche uncover genetic and metabolic divergence of Methylophilaceae.</title>
        <authorList>
            <person name="Lapidus A."/>
            <person name="Clum A."/>
            <person name="Labutti K."/>
            <person name="Kaluzhnaya M.G."/>
            <person name="Lim S."/>
            <person name="Beck D.A."/>
            <person name="Glavina Del Rio T."/>
            <person name="Nolan M."/>
            <person name="Mavromatis K."/>
            <person name="Huntemann M."/>
            <person name="Lucas S."/>
            <person name="Lidstrom M.E."/>
            <person name="Ivanova N."/>
            <person name="Chistoserdova L."/>
        </authorList>
    </citation>
    <scope>NUCLEOTIDE SEQUENCE [LARGE SCALE GENOMIC DNA]</scope>
    <source>
        <strain evidence="14 15">SIP3-4</strain>
    </source>
</reference>
<comment type="subunit">
    <text evidence="4">The accessory proteins ExbB and ExbD seem to form a complex with TonB.</text>
</comment>
<dbReference type="GO" id="GO:0022857">
    <property type="term" value="F:transmembrane transporter activity"/>
    <property type="evidence" value="ECO:0007669"/>
    <property type="project" value="InterPro"/>
</dbReference>
<evidence type="ECO:0000256" key="3">
    <source>
        <dbReference type="ARBA" id="ARBA00005811"/>
    </source>
</evidence>
<reference evidence="15" key="1">
    <citation type="submission" date="2009-07" db="EMBL/GenBank/DDBJ databases">
        <title>Complete sequence of chromosome of Methylovorus sp. SIP3-4.</title>
        <authorList>
            <person name="Lucas S."/>
            <person name="Copeland A."/>
            <person name="Lapidus A."/>
            <person name="Glavina del Rio T."/>
            <person name="Tice H."/>
            <person name="Bruce D."/>
            <person name="Goodwin L."/>
            <person name="Pitluck S."/>
            <person name="Clum A."/>
            <person name="Larimer F."/>
            <person name="Land M."/>
            <person name="Hauser L."/>
            <person name="Kyrpides N."/>
            <person name="Mikhailova N."/>
            <person name="Kayluzhnaya M."/>
            <person name="Chistoserdova L."/>
        </authorList>
    </citation>
    <scope>NUCLEOTIDE SEQUENCE [LARGE SCALE GENOMIC DNA]</scope>
    <source>
        <strain evidence="15">SIP3-4</strain>
    </source>
</reference>
<dbReference type="STRING" id="582744.Msip34_1759"/>
<keyword evidence="11 13" id="KW-0472">Membrane</keyword>
<dbReference type="eggNOG" id="COG0848">
    <property type="taxonomic scope" value="Bacteria"/>
</dbReference>
<feature type="transmembrane region" description="Helical" evidence="13">
    <location>
        <begin position="28"/>
        <end position="47"/>
    </location>
</feature>
<dbReference type="PANTHER" id="PTHR30558:SF12">
    <property type="entry name" value="BIOPOLYMER TRANSPORT PROTEIN EXBD"/>
    <property type="match status" value="1"/>
</dbReference>
<proteinExistence type="inferred from homology"/>